<dbReference type="AlphaFoldDB" id="A0A2T8F8J6"/>
<dbReference type="InterPro" id="IPR018060">
    <property type="entry name" value="HTH_AraC"/>
</dbReference>
<dbReference type="InterPro" id="IPR009057">
    <property type="entry name" value="Homeodomain-like_sf"/>
</dbReference>
<dbReference type="EMBL" id="QDGZ01000006">
    <property type="protein sequence ID" value="PVG82010.1"/>
    <property type="molecule type" value="Genomic_DNA"/>
</dbReference>
<protein>
    <submittedName>
        <fullName evidence="5">AraC family transcriptional regulator</fullName>
    </submittedName>
</protein>
<comment type="caution">
    <text evidence="5">The sequence shown here is derived from an EMBL/GenBank/DDBJ whole genome shotgun (WGS) entry which is preliminary data.</text>
</comment>
<dbReference type="Pfam" id="PF12833">
    <property type="entry name" value="HTH_18"/>
    <property type="match status" value="1"/>
</dbReference>
<evidence type="ECO:0000313" key="5">
    <source>
        <dbReference type="EMBL" id="PVG82010.1"/>
    </source>
</evidence>
<dbReference type="PROSITE" id="PS01124">
    <property type="entry name" value="HTH_ARAC_FAMILY_2"/>
    <property type="match status" value="1"/>
</dbReference>
<dbReference type="Proteomes" id="UP000246018">
    <property type="component" value="Unassembled WGS sequence"/>
</dbReference>
<organism evidence="5 6">
    <name type="scientific">Nocardioides gansuensis</name>
    <dbReference type="NCBI Taxonomy" id="2138300"/>
    <lineage>
        <taxon>Bacteria</taxon>
        <taxon>Bacillati</taxon>
        <taxon>Actinomycetota</taxon>
        <taxon>Actinomycetes</taxon>
        <taxon>Propionibacteriales</taxon>
        <taxon>Nocardioidaceae</taxon>
        <taxon>Nocardioides</taxon>
    </lineage>
</organism>
<dbReference type="InterPro" id="IPR050204">
    <property type="entry name" value="AraC_XylS_family_regulators"/>
</dbReference>
<dbReference type="PANTHER" id="PTHR46796:SF13">
    <property type="entry name" value="HTH-TYPE TRANSCRIPTIONAL ACTIVATOR RHAS"/>
    <property type="match status" value="1"/>
</dbReference>
<dbReference type="InterPro" id="IPR032783">
    <property type="entry name" value="AraC_lig"/>
</dbReference>
<dbReference type="Pfam" id="PF12852">
    <property type="entry name" value="Cupin_6"/>
    <property type="match status" value="1"/>
</dbReference>
<dbReference type="SUPFAM" id="SSF46689">
    <property type="entry name" value="Homeodomain-like"/>
    <property type="match status" value="2"/>
</dbReference>
<keyword evidence="1" id="KW-0805">Transcription regulation</keyword>
<feature type="domain" description="HTH araC/xylS-type" evidence="4">
    <location>
        <begin position="229"/>
        <end position="327"/>
    </location>
</feature>
<keyword evidence="3" id="KW-0804">Transcription</keyword>
<evidence type="ECO:0000259" key="4">
    <source>
        <dbReference type="PROSITE" id="PS01124"/>
    </source>
</evidence>
<evidence type="ECO:0000313" key="6">
    <source>
        <dbReference type="Proteomes" id="UP000246018"/>
    </source>
</evidence>
<dbReference type="GO" id="GO:0043565">
    <property type="term" value="F:sequence-specific DNA binding"/>
    <property type="evidence" value="ECO:0007669"/>
    <property type="project" value="InterPro"/>
</dbReference>
<accession>A0A2T8F8J6</accession>
<keyword evidence="2" id="KW-0238">DNA-binding</keyword>
<evidence type="ECO:0000256" key="2">
    <source>
        <dbReference type="ARBA" id="ARBA00023125"/>
    </source>
</evidence>
<dbReference type="InterPro" id="IPR018062">
    <property type="entry name" value="HTH_AraC-typ_CS"/>
</dbReference>
<sequence length="334" mass="36134">MAGGPPVTEVAGHPEALDQALERLRLEGALFMRCEFSESWTFEGGGGPQFAAMMHPGAERLVLFHVIASGRCWGALPGGERHWASAGEVIVLPYGDEFTMGGVEATTPVHIASIVPPPPWTGMPVLRYGGGGDRTDVVCGCLYSEDPLFDPGRAAFPPVFVVRPADGPARSWFDASIAYALEESSGKAPSRRSTKLPELLITEALRMHLATAPAAERGWIVGLRDPLLGPAMAAIHVAPERRWTVDELAAEAGVSRSRLDARFREVLGRSPMRYLNEWRMHVAQDLLATTDTTVAAIARRVGYDAEEAFSRAFKRAHGRSPALWRTARAGRSAS</sequence>
<keyword evidence="6" id="KW-1185">Reference proteome</keyword>
<evidence type="ECO:0000256" key="1">
    <source>
        <dbReference type="ARBA" id="ARBA00023015"/>
    </source>
</evidence>
<dbReference type="PANTHER" id="PTHR46796">
    <property type="entry name" value="HTH-TYPE TRANSCRIPTIONAL ACTIVATOR RHAS-RELATED"/>
    <property type="match status" value="1"/>
</dbReference>
<dbReference type="GO" id="GO:0003700">
    <property type="term" value="F:DNA-binding transcription factor activity"/>
    <property type="evidence" value="ECO:0007669"/>
    <property type="project" value="InterPro"/>
</dbReference>
<reference evidence="5 6" key="1">
    <citation type="submission" date="2018-04" db="EMBL/GenBank/DDBJ databases">
        <title>Genome of Nocardioides gansuensis WSJ-1.</title>
        <authorList>
            <person name="Wu S."/>
            <person name="Wang G."/>
        </authorList>
    </citation>
    <scope>NUCLEOTIDE SEQUENCE [LARGE SCALE GENOMIC DNA]</scope>
    <source>
        <strain evidence="5 6">WSJ-1</strain>
    </source>
</reference>
<proteinExistence type="predicted"/>
<dbReference type="OrthoDB" id="241790at2"/>
<dbReference type="Gene3D" id="1.10.10.60">
    <property type="entry name" value="Homeodomain-like"/>
    <property type="match status" value="1"/>
</dbReference>
<gene>
    <name evidence="5" type="ORF">DDE18_15085</name>
</gene>
<evidence type="ECO:0000256" key="3">
    <source>
        <dbReference type="ARBA" id="ARBA00023163"/>
    </source>
</evidence>
<name>A0A2T8F8J6_9ACTN</name>
<dbReference type="PROSITE" id="PS00041">
    <property type="entry name" value="HTH_ARAC_FAMILY_1"/>
    <property type="match status" value="1"/>
</dbReference>
<dbReference type="SMART" id="SM00342">
    <property type="entry name" value="HTH_ARAC"/>
    <property type="match status" value="1"/>
</dbReference>